<dbReference type="EC" id="3.2.1.4" evidence="3"/>
<evidence type="ECO:0000256" key="2">
    <source>
        <dbReference type="ARBA" id="ARBA00009209"/>
    </source>
</evidence>
<evidence type="ECO:0000256" key="5">
    <source>
        <dbReference type="ARBA" id="ARBA00023001"/>
    </source>
</evidence>
<evidence type="ECO:0000256" key="3">
    <source>
        <dbReference type="ARBA" id="ARBA00012601"/>
    </source>
</evidence>
<evidence type="ECO:0000313" key="9">
    <source>
        <dbReference type="Proteomes" id="UP000244013"/>
    </source>
</evidence>
<dbReference type="Proteomes" id="UP000244013">
    <property type="component" value="Unassembled WGS sequence"/>
</dbReference>
<accession>A0A2T5U916</accession>
<proteinExistence type="inferred from homology"/>
<dbReference type="GO" id="GO:0030245">
    <property type="term" value="P:cellulose catabolic process"/>
    <property type="evidence" value="ECO:0007669"/>
    <property type="project" value="UniProtKB-KW"/>
</dbReference>
<comment type="similarity">
    <text evidence="2">Belongs to the glycosyl hydrolase 8 (cellulase D) family.</text>
</comment>
<evidence type="ECO:0000256" key="6">
    <source>
        <dbReference type="ARBA" id="ARBA00023295"/>
    </source>
</evidence>
<keyword evidence="6" id="KW-0326">Glycosidase</keyword>
<evidence type="ECO:0000256" key="7">
    <source>
        <dbReference type="ARBA" id="ARBA00023326"/>
    </source>
</evidence>
<evidence type="ECO:0000256" key="1">
    <source>
        <dbReference type="ARBA" id="ARBA00000966"/>
    </source>
</evidence>
<keyword evidence="5" id="KW-0136">Cellulose degradation</keyword>
<dbReference type="AlphaFoldDB" id="A0A2T5U916"/>
<dbReference type="RefSeq" id="WP_107952909.1">
    <property type="nucleotide sequence ID" value="NZ_QAYE01000002.1"/>
</dbReference>
<keyword evidence="7" id="KW-0119">Carbohydrate metabolism</keyword>
<dbReference type="GO" id="GO:0008810">
    <property type="term" value="F:cellulase activity"/>
    <property type="evidence" value="ECO:0007669"/>
    <property type="project" value="UniProtKB-EC"/>
</dbReference>
<dbReference type="Gene3D" id="1.50.10.10">
    <property type="match status" value="1"/>
</dbReference>
<dbReference type="InterPro" id="IPR008928">
    <property type="entry name" value="6-hairpin_glycosidase_sf"/>
</dbReference>
<protein>
    <recommendedName>
        <fullName evidence="3">cellulase</fullName>
        <ecNumber evidence="3">3.2.1.4</ecNumber>
    </recommendedName>
</protein>
<comment type="catalytic activity">
    <reaction evidence="1">
        <text>Endohydrolysis of (1-&gt;4)-beta-D-glucosidic linkages in cellulose, lichenin and cereal beta-D-glucans.</text>
        <dbReference type="EC" id="3.2.1.4"/>
    </reaction>
</comment>
<name>A0A2T5U916_9SPHN</name>
<dbReference type="PROSITE" id="PS51257">
    <property type="entry name" value="PROKAR_LIPOPROTEIN"/>
    <property type="match status" value="1"/>
</dbReference>
<reference evidence="8 9" key="1">
    <citation type="submission" date="2018-04" db="EMBL/GenBank/DDBJ databases">
        <title>Genomic Encyclopedia of Type Strains, Phase III (KMG-III): the genomes of soil and plant-associated and newly described type strains.</title>
        <authorList>
            <person name="Whitman W."/>
        </authorList>
    </citation>
    <scope>NUCLEOTIDE SEQUENCE [LARGE SCALE GENOMIC DNA]</scope>
    <source>
        <strain evidence="8 9">MA-olki</strain>
    </source>
</reference>
<evidence type="ECO:0000256" key="4">
    <source>
        <dbReference type="ARBA" id="ARBA00022801"/>
    </source>
</evidence>
<dbReference type="InterPro" id="IPR012341">
    <property type="entry name" value="6hp_glycosidase-like_sf"/>
</dbReference>
<dbReference type="InterPro" id="IPR002037">
    <property type="entry name" value="Glyco_hydro_8"/>
</dbReference>
<dbReference type="PRINTS" id="PR00735">
    <property type="entry name" value="GLHYDRLASE8"/>
</dbReference>
<keyword evidence="4" id="KW-0378">Hydrolase</keyword>
<dbReference type="Pfam" id="PF01270">
    <property type="entry name" value="Glyco_hydro_8"/>
    <property type="match status" value="1"/>
</dbReference>
<comment type="caution">
    <text evidence="8">The sequence shown here is derived from an EMBL/GenBank/DDBJ whole genome shotgun (WGS) entry which is preliminary data.</text>
</comment>
<dbReference type="GeneID" id="91005128"/>
<sequence>MDVDRRHVMAGMAGLAIAGCSKARVPEDRTLTTENSAAVEPRTLPATGAANGVNWATFKQRFMAEDGRIVDNGNGGVSHSEGQSYGLLLAQGAGDRVAFDKILAWTEAKLARPDVALYVWRYDPRAANPVADRNNATDGDLLIAYALSKAANRWREPRYAARSRAIVDAIGTRLVKTVGGRMLLLPGLDGFSTAARTTINPCYYVWPALDLFAKTGNAAVWRRVITDGEALIAAARFGAHRLPTDWIDVSNTGAIAPAADKPPRFGFDAIRVPLFASVSGRSALVEPIRSWWRSMPADRIPAWTDVVSGQVAEYPLSVGGRAVVSRTLGTPPPDTLATDYYAAALQCLAAAFP</sequence>
<dbReference type="OrthoDB" id="9766708at2"/>
<gene>
    <name evidence="8" type="ORF">C8J25_10291</name>
</gene>
<evidence type="ECO:0000313" key="8">
    <source>
        <dbReference type="EMBL" id="PTW48002.1"/>
    </source>
</evidence>
<dbReference type="EMBL" id="QAYE01000002">
    <property type="protein sequence ID" value="PTW48002.1"/>
    <property type="molecule type" value="Genomic_DNA"/>
</dbReference>
<dbReference type="SUPFAM" id="SSF48208">
    <property type="entry name" value="Six-hairpin glycosidases"/>
    <property type="match status" value="1"/>
</dbReference>
<keyword evidence="7" id="KW-0624">Polysaccharide degradation</keyword>
<organism evidence="8 9">
    <name type="scientific">Sphingomonas faeni</name>
    <dbReference type="NCBI Taxonomy" id="185950"/>
    <lineage>
        <taxon>Bacteria</taxon>
        <taxon>Pseudomonadati</taxon>
        <taxon>Pseudomonadota</taxon>
        <taxon>Alphaproteobacteria</taxon>
        <taxon>Sphingomonadales</taxon>
        <taxon>Sphingomonadaceae</taxon>
        <taxon>Sphingomonas</taxon>
    </lineage>
</organism>